<evidence type="ECO:0000313" key="4">
    <source>
        <dbReference type="EMBL" id="MBD8527146.1"/>
    </source>
</evidence>
<organism evidence="4 5">
    <name type="scientific">Pseudomarimonas arenosa</name>
    <dbReference type="NCBI Taxonomy" id="2774145"/>
    <lineage>
        <taxon>Bacteria</taxon>
        <taxon>Pseudomonadati</taxon>
        <taxon>Pseudomonadota</taxon>
        <taxon>Gammaproteobacteria</taxon>
        <taxon>Lysobacterales</taxon>
        <taxon>Lysobacteraceae</taxon>
        <taxon>Pseudomarimonas</taxon>
    </lineage>
</organism>
<feature type="chain" id="PRO_5043576737" evidence="1">
    <location>
        <begin position="28"/>
        <end position="540"/>
    </location>
</feature>
<name>A0AAW3ZM58_9GAMM</name>
<proteinExistence type="predicted"/>
<keyword evidence="4" id="KW-0378">Hydrolase</keyword>
<keyword evidence="1" id="KW-0732">Signal</keyword>
<evidence type="ECO:0000256" key="1">
    <source>
        <dbReference type="SAM" id="SignalP"/>
    </source>
</evidence>
<dbReference type="EMBL" id="JACYTR010000042">
    <property type="protein sequence ID" value="MBD8527146.1"/>
    <property type="molecule type" value="Genomic_DNA"/>
</dbReference>
<keyword evidence="5" id="KW-1185">Reference proteome</keyword>
<dbReference type="Proteomes" id="UP000613768">
    <property type="component" value="Unassembled WGS sequence"/>
</dbReference>
<dbReference type="RefSeq" id="WP_192030568.1">
    <property type="nucleotide sequence ID" value="NZ_JACYTR010000042.1"/>
</dbReference>
<dbReference type="InterPro" id="IPR021860">
    <property type="entry name" value="Peptidase_S12_Pab87-rel_C"/>
</dbReference>
<dbReference type="PANTHER" id="PTHR46825:SF9">
    <property type="entry name" value="BETA-LACTAMASE-RELATED DOMAIN-CONTAINING PROTEIN"/>
    <property type="match status" value="1"/>
</dbReference>
<feature type="domain" description="Beta-lactamase-related" evidence="2">
    <location>
        <begin position="32"/>
        <end position="340"/>
    </location>
</feature>
<comment type="caution">
    <text evidence="4">The sequence shown here is derived from an EMBL/GenBank/DDBJ whole genome shotgun (WGS) entry which is preliminary data.</text>
</comment>
<dbReference type="PANTHER" id="PTHR46825">
    <property type="entry name" value="D-ALANYL-D-ALANINE-CARBOXYPEPTIDASE/ENDOPEPTIDASE AMPH"/>
    <property type="match status" value="1"/>
</dbReference>
<dbReference type="Pfam" id="PF00144">
    <property type="entry name" value="Beta-lactamase"/>
    <property type="match status" value="1"/>
</dbReference>
<evidence type="ECO:0000259" key="3">
    <source>
        <dbReference type="Pfam" id="PF11954"/>
    </source>
</evidence>
<feature type="signal peptide" evidence="1">
    <location>
        <begin position="1"/>
        <end position="27"/>
    </location>
</feature>
<dbReference type="GO" id="GO:0016787">
    <property type="term" value="F:hydrolase activity"/>
    <property type="evidence" value="ECO:0007669"/>
    <property type="project" value="UniProtKB-KW"/>
</dbReference>
<dbReference type="AlphaFoldDB" id="A0AAW3ZM58"/>
<evidence type="ECO:0000313" key="5">
    <source>
        <dbReference type="Proteomes" id="UP000613768"/>
    </source>
</evidence>
<dbReference type="Gene3D" id="3.40.710.10">
    <property type="entry name" value="DD-peptidase/beta-lactamase superfamily"/>
    <property type="match status" value="1"/>
</dbReference>
<feature type="domain" description="Peptidase S12 Pab87-related C-terminal" evidence="3">
    <location>
        <begin position="450"/>
        <end position="528"/>
    </location>
</feature>
<protein>
    <submittedName>
        <fullName evidence="4">Serine hydrolase</fullName>
    </submittedName>
</protein>
<dbReference type="SUPFAM" id="SSF56601">
    <property type="entry name" value="beta-lactamase/transpeptidase-like"/>
    <property type="match status" value="1"/>
</dbReference>
<sequence>MTRPFSGARAFTLSLGALLWMNQAAFAAADLESWINTQHAQGKIAAASVAEIDGRQVAFKAFGAIDGAKGAAPDRDTQFQIGSISKVFTNLLLAEAVADGKVRYESTIASLLPPTWKPSNTAVATITLESLATHHSGLPRLPANLSLANSADPYAGYGETELYQGVATARAKQPLGRFYTYSNFGVGLLGHLLGRAIGDGYHAAVEQSVLKPMGMQRTAFVGDANAAMAFSGGTQVPAWGFEDALAGAGALWGSVSDLARLVQCYLGSHPHQLKHVLDADLHITGPADAFEITRVWHVARAAGQPVFWHNGGTAGFHSFVGFRPDNGRGVAILISGDADPTNVGLAALGVAPIEPPSEAVDQSVFGQYQLNQQFGIGVFVEQGVLVAQATGQPAFGLHPVDKDWYAFGEVDAALHFLREAGAVIGLELVQNGVVQRAERSAELAVSQAKQEVAVERSVLESFVGAFDFAPGATLSVKLGAEGLMAQLTGQPAFPVFARGEDRFFYKIVDAELQFERDGAGKVVAVVLHQGGIVQRAARAK</sequence>
<gene>
    <name evidence="4" type="ORF">IFO71_15495</name>
</gene>
<dbReference type="Pfam" id="PF11954">
    <property type="entry name" value="DUF3471"/>
    <property type="match status" value="1"/>
</dbReference>
<dbReference type="InterPro" id="IPR012338">
    <property type="entry name" value="Beta-lactam/transpept-like"/>
</dbReference>
<dbReference type="InterPro" id="IPR001466">
    <property type="entry name" value="Beta-lactam-related"/>
</dbReference>
<accession>A0AAW3ZM58</accession>
<dbReference type="InterPro" id="IPR050491">
    <property type="entry name" value="AmpC-like"/>
</dbReference>
<evidence type="ECO:0000259" key="2">
    <source>
        <dbReference type="Pfam" id="PF00144"/>
    </source>
</evidence>
<reference evidence="4 5" key="1">
    <citation type="submission" date="2020-09" db="EMBL/GenBank/DDBJ databases">
        <title>Pseudoxanthomonas sp. CAU 1598 isolated from sand of Yaerae Beach.</title>
        <authorList>
            <person name="Kim W."/>
        </authorList>
    </citation>
    <scope>NUCLEOTIDE SEQUENCE [LARGE SCALE GENOMIC DNA]</scope>
    <source>
        <strain evidence="4 5">CAU 1598</strain>
    </source>
</reference>